<feature type="domain" description="DUF1254" evidence="2">
    <location>
        <begin position="10"/>
        <end position="122"/>
    </location>
</feature>
<reference evidence="3 4" key="1">
    <citation type="submission" date="2018-07" db="EMBL/GenBank/DDBJ databases">
        <title>Modular assembly of carbohydrate-degrading microbial communities in the ocean.</title>
        <authorList>
            <person name="Enke T.N."/>
            <person name="Datta M.S."/>
            <person name="Schwartzman J.A."/>
            <person name="Cermak N."/>
            <person name="Schmitz D.A."/>
            <person name="Barrere J."/>
            <person name="Cordero O.X."/>
        </authorList>
    </citation>
    <scope>NUCLEOTIDE SEQUENCE [LARGE SCALE GENOMIC DNA]</scope>
    <source>
        <strain evidence="3 4">C3M10</strain>
    </source>
</reference>
<dbReference type="OrthoDB" id="272779at2"/>
<organism evidence="3 4">
    <name type="scientific">Phaeobacter gallaeciensis</name>
    <dbReference type="NCBI Taxonomy" id="60890"/>
    <lineage>
        <taxon>Bacteria</taxon>
        <taxon>Pseudomonadati</taxon>
        <taxon>Pseudomonadota</taxon>
        <taxon>Alphaproteobacteria</taxon>
        <taxon>Rhodobacterales</taxon>
        <taxon>Roseobacteraceae</taxon>
        <taxon>Phaeobacter</taxon>
    </lineage>
</organism>
<dbReference type="EMBL" id="QOCE01000045">
    <property type="protein sequence ID" value="RBW51665.1"/>
    <property type="molecule type" value="Genomic_DNA"/>
</dbReference>
<evidence type="ECO:0000259" key="2">
    <source>
        <dbReference type="Pfam" id="PF06863"/>
    </source>
</evidence>
<proteinExistence type="predicted"/>
<gene>
    <name evidence="3" type="ORF">DS909_18975</name>
</gene>
<feature type="region of interest" description="Disordered" evidence="1">
    <location>
        <begin position="193"/>
        <end position="215"/>
    </location>
</feature>
<dbReference type="Gene3D" id="2.60.40.1610">
    <property type="entry name" value="Domain of unknown function DUF1254"/>
    <property type="match status" value="1"/>
</dbReference>
<sequence>MGALEGHDYNTIVHVRTYNERRGILPPNESTEYFWGFGDTREAPVVLEMPKGVAVDVIADMWEQDPSGIGLFGPNNGKGGVHVIVGPNTPPDTLPYPANDQRNVRVETDQAFVLARLIGTPDEVKDLSEQVKFYSASEEPVGKIISGEDKYVPNYQPRGMAYWELLHLAINEETVRDQDRFFIYWLKTQGIEKGKPSEPTERQAKIVFDGAKRAS</sequence>
<dbReference type="RefSeq" id="WP_113825018.1">
    <property type="nucleotide sequence ID" value="NZ_QOCE01000045.1"/>
</dbReference>
<dbReference type="AlphaFoldDB" id="A0A366WNR3"/>
<dbReference type="Gene3D" id="1.10.3360.10">
    <property type="entry name" value="VPA0735-like domain"/>
    <property type="match status" value="1"/>
</dbReference>
<dbReference type="Proteomes" id="UP000252706">
    <property type="component" value="Unassembled WGS sequence"/>
</dbReference>
<accession>A0A366WNR3</accession>
<dbReference type="InterPro" id="IPR010679">
    <property type="entry name" value="DUF1254"/>
</dbReference>
<protein>
    <recommendedName>
        <fullName evidence="2">DUF1254 domain-containing protein</fullName>
    </recommendedName>
</protein>
<evidence type="ECO:0000313" key="3">
    <source>
        <dbReference type="EMBL" id="RBW51665.1"/>
    </source>
</evidence>
<dbReference type="Pfam" id="PF06863">
    <property type="entry name" value="DUF1254"/>
    <property type="match status" value="1"/>
</dbReference>
<dbReference type="SUPFAM" id="SSF160935">
    <property type="entry name" value="VPA0735-like"/>
    <property type="match status" value="1"/>
</dbReference>
<evidence type="ECO:0000313" key="4">
    <source>
        <dbReference type="Proteomes" id="UP000252706"/>
    </source>
</evidence>
<dbReference type="InterPro" id="IPR037050">
    <property type="entry name" value="DUF1254_sf"/>
</dbReference>
<evidence type="ECO:0000256" key="1">
    <source>
        <dbReference type="SAM" id="MobiDB-lite"/>
    </source>
</evidence>
<name>A0A366WNR3_9RHOB</name>
<comment type="caution">
    <text evidence="3">The sequence shown here is derived from an EMBL/GenBank/DDBJ whole genome shotgun (WGS) entry which is preliminary data.</text>
</comment>